<dbReference type="EMBL" id="BARU01039582">
    <property type="protein sequence ID" value="GAH82678.1"/>
    <property type="molecule type" value="Genomic_DNA"/>
</dbReference>
<sequence>SINVYYLLGLLNSKSLDFWCRKRLKKKGEVREYKPTLLQNLPIHKININDPEEIKLHDEVLEKVKAIREKMYELTGYVKYFSGPRLTKIEFDAALSEVKIPP</sequence>
<dbReference type="AlphaFoldDB" id="X1KKS7"/>
<comment type="caution">
    <text evidence="1">The sequence shown here is derived from an EMBL/GenBank/DDBJ whole genome shotgun (WGS) entry which is preliminary data.</text>
</comment>
<reference evidence="1" key="1">
    <citation type="journal article" date="2014" name="Front. Microbiol.">
        <title>High frequency of phylogenetically diverse reductive dehalogenase-homologous genes in deep subseafloor sedimentary metagenomes.</title>
        <authorList>
            <person name="Kawai M."/>
            <person name="Futagami T."/>
            <person name="Toyoda A."/>
            <person name="Takaki Y."/>
            <person name="Nishi S."/>
            <person name="Hori S."/>
            <person name="Arai W."/>
            <person name="Tsubouchi T."/>
            <person name="Morono Y."/>
            <person name="Uchiyama I."/>
            <person name="Ito T."/>
            <person name="Fujiyama A."/>
            <person name="Inagaki F."/>
            <person name="Takami H."/>
        </authorList>
    </citation>
    <scope>NUCLEOTIDE SEQUENCE</scope>
    <source>
        <strain evidence="1">Expedition CK06-06</strain>
    </source>
</reference>
<feature type="non-terminal residue" evidence="1">
    <location>
        <position position="1"/>
    </location>
</feature>
<proteinExistence type="predicted"/>
<name>X1KKS7_9ZZZZ</name>
<organism evidence="1">
    <name type="scientific">marine sediment metagenome</name>
    <dbReference type="NCBI Taxonomy" id="412755"/>
    <lineage>
        <taxon>unclassified sequences</taxon>
        <taxon>metagenomes</taxon>
        <taxon>ecological metagenomes</taxon>
    </lineage>
</organism>
<accession>X1KKS7</accession>
<gene>
    <name evidence="1" type="ORF">S03H2_61326</name>
</gene>
<evidence type="ECO:0000313" key="1">
    <source>
        <dbReference type="EMBL" id="GAH82678.1"/>
    </source>
</evidence>
<protein>
    <submittedName>
        <fullName evidence="1">Uncharacterized protein</fullName>
    </submittedName>
</protein>